<keyword evidence="4" id="KW-0031">Aminopeptidase</keyword>
<dbReference type="GO" id="GO:0004177">
    <property type="term" value="F:aminopeptidase activity"/>
    <property type="evidence" value="ECO:0007669"/>
    <property type="project" value="UniProtKB-KW"/>
</dbReference>
<dbReference type="STRING" id="1346286.SAMN05444362_11581"/>
<dbReference type="EMBL" id="FQUC01000015">
    <property type="protein sequence ID" value="SHG10717.1"/>
    <property type="molecule type" value="Genomic_DNA"/>
</dbReference>
<dbReference type="PANTHER" id="PTHR42776">
    <property type="entry name" value="SERINE PEPTIDASE S9 FAMILY MEMBER"/>
    <property type="match status" value="1"/>
</dbReference>
<dbReference type="GO" id="GO:0004252">
    <property type="term" value="F:serine-type endopeptidase activity"/>
    <property type="evidence" value="ECO:0007669"/>
    <property type="project" value="TreeGrafter"/>
</dbReference>
<dbReference type="InterPro" id="IPR001375">
    <property type="entry name" value="Peptidase_S9_cat"/>
</dbReference>
<dbReference type="GO" id="GO:0006508">
    <property type="term" value="P:proteolysis"/>
    <property type="evidence" value="ECO:0007669"/>
    <property type="project" value="InterPro"/>
</dbReference>
<feature type="domain" description="Peptidase S9 prolyl oligopeptidase catalytic" evidence="3">
    <location>
        <begin position="628"/>
        <end position="831"/>
    </location>
</feature>
<feature type="chain" id="PRO_5009910643" evidence="2">
    <location>
        <begin position="22"/>
        <end position="846"/>
    </location>
</feature>
<dbReference type="InterPro" id="IPR029058">
    <property type="entry name" value="AB_hydrolase_fold"/>
</dbReference>
<gene>
    <name evidence="4" type="ORF">SAMN05444362_11581</name>
</gene>
<keyword evidence="2" id="KW-0732">Signal</keyword>
<accession>A0A1M5H3Z4</accession>
<proteinExistence type="predicted"/>
<reference evidence="5" key="1">
    <citation type="submission" date="2016-11" db="EMBL/GenBank/DDBJ databases">
        <authorList>
            <person name="Varghese N."/>
            <person name="Submissions S."/>
        </authorList>
    </citation>
    <scope>NUCLEOTIDE SEQUENCE [LARGE SCALE GENOMIC DNA]</scope>
    <source>
        <strain evidence="5">DSM 27370</strain>
    </source>
</reference>
<organism evidence="4 5">
    <name type="scientific">Dysgonomonas macrotermitis</name>
    <dbReference type="NCBI Taxonomy" id="1346286"/>
    <lineage>
        <taxon>Bacteria</taxon>
        <taxon>Pseudomonadati</taxon>
        <taxon>Bacteroidota</taxon>
        <taxon>Bacteroidia</taxon>
        <taxon>Bacteroidales</taxon>
        <taxon>Dysgonomonadaceae</taxon>
        <taxon>Dysgonomonas</taxon>
    </lineage>
</organism>
<keyword evidence="4" id="KW-0645">Protease</keyword>
<protein>
    <submittedName>
        <fullName evidence="4">Dipeptidyl aminopeptidase/acylaminoacyl peptidase</fullName>
    </submittedName>
</protein>
<feature type="signal peptide" evidence="2">
    <location>
        <begin position="1"/>
        <end position="21"/>
    </location>
</feature>
<dbReference type="Gene3D" id="2.120.10.30">
    <property type="entry name" value="TolB, C-terminal domain"/>
    <property type="match status" value="1"/>
</dbReference>
<dbReference type="RefSeq" id="WP_062183172.1">
    <property type="nucleotide sequence ID" value="NZ_BBXL01000020.1"/>
</dbReference>
<dbReference type="AlphaFoldDB" id="A0A1M5H3Z4"/>
<dbReference type="SUPFAM" id="SSF53474">
    <property type="entry name" value="alpha/beta-Hydrolases"/>
    <property type="match status" value="1"/>
</dbReference>
<keyword evidence="5" id="KW-1185">Reference proteome</keyword>
<evidence type="ECO:0000256" key="1">
    <source>
        <dbReference type="ARBA" id="ARBA00022801"/>
    </source>
</evidence>
<dbReference type="Gene3D" id="3.40.50.1820">
    <property type="entry name" value="alpha/beta hydrolase"/>
    <property type="match status" value="1"/>
</dbReference>
<evidence type="ECO:0000313" key="5">
    <source>
        <dbReference type="Proteomes" id="UP000184480"/>
    </source>
</evidence>
<dbReference type="Pfam" id="PF00326">
    <property type="entry name" value="Peptidase_S9"/>
    <property type="match status" value="1"/>
</dbReference>
<dbReference type="Proteomes" id="UP000184480">
    <property type="component" value="Unassembled WGS sequence"/>
</dbReference>
<dbReference type="PANTHER" id="PTHR42776:SF27">
    <property type="entry name" value="DIPEPTIDYL PEPTIDASE FAMILY MEMBER 6"/>
    <property type="match status" value="1"/>
</dbReference>
<sequence>MAKLKVILIVCFLMTVSLVTAQTTLRQIYSTGRSYDVQNPVMLDSINIKGKKFENKDLLETFISSHDQAAYTELLKADLSGYITLSKAQRGARFHLLSFQLNVDKYAKTVVRISAPSMFEAYINGVKEASKTTIEDTLTSSKTTKLTFPTQPGSYLIEVKYMSLATNKSPEGIKITVEAEEKNALVNYSFGTSNKRNVTIKDILEGTRITATSVSPNGQYVLLEYSTVKNDGKSFVSKELLSFKNGRKIALDSSKKYQWLPLSNKLYYTASVTGSTDLYTLEPESLVEQLLAKDIPSGDFRFSYDEKFLLFTDSEAPDAKKGDLILLTTPEDRQPNSDTKYFISRYDLASGIKQRLTFGKNSARINDVSRDSRYLLFSTSNYTPTVRPFFSNSLYRMDLQTMVVDTIWSDRYFVSSATFSPDGRSLLIEGSGEAFDNIGKEVKDGQIPNSYNGLAFIMDLATKSVEPITKAFSPSVDYTVWNHVDGMIYMGVTEKDYQSVYRYNTKDKQFKKLPLIEDVIKSISFSDGSTSAVYFGLSASNSTRAYSLDLKSDKASLISDPFEERLSRLNLAKVEDWSFMASDGTNIDGRYYLPPNFDPAKKYPLIVYYYGGTMPTPRTFDAPYPSHVYAAMGYVVYVLQPSGTTGYGQEFAARHVNAWGTRTADDIIEGTKKFVQEHSFINDKKIGCIGASYGGFMTMYLQTRTDIFAAAVSHAGISALSSYWGEGYWGYTYSSGASAGSYPWNNRDMYINQSPLFSADKMNTPLLLLHGMEDTNVPIGESIQMFTALKILGKPVEFIQVKGENHGIRDYKRRIEWNYSIYAWFAKWLQDDPVWWNSLYPESAAE</sequence>
<dbReference type="SUPFAM" id="SSF82171">
    <property type="entry name" value="DPP6 N-terminal domain-like"/>
    <property type="match status" value="1"/>
</dbReference>
<dbReference type="InterPro" id="IPR011042">
    <property type="entry name" value="6-blade_b-propeller_TolB-like"/>
</dbReference>
<dbReference type="OrthoDB" id="9812921at2"/>
<evidence type="ECO:0000313" key="4">
    <source>
        <dbReference type="EMBL" id="SHG10717.1"/>
    </source>
</evidence>
<evidence type="ECO:0000256" key="2">
    <source>
        <dbReference type="SAM" id="SignalP"/>
    </source>
</evidence>
<evidence type="ECO:0000259" key="3">
    <source>
        <dbReference type="Pfam" id="PF00326"/>
    </source>
</evidence>
<keyword evidence="1" id="KW-0378">Hydrolase</keyword>
<name>A0A1M5H3Z4_9BACT</name>